<dbReference type="Gene3D" id="3.40.50.10610">
    <property type="entry name" value="ABC-type transport auxiliary lipoprotein component"/>
    <property type="match status" value="1"/>
</dbReference>
<protein>
    <submittedName>
        <fullName evidence="1">Uncharacterized protein</fullName>
    </submittedName>
</protein>
<dbReference type="EMBL" id="UINC01020888">
    <property type="protein sequence ID" value="SVA87273.1"/>
    <property type="molecule type" value="Genomic_DNA"/>
</dbReference>
<name>A0A381ZET6_9ZZZZ</name>
<feature type="non-terminal residue" evidence="1">
    <location>
        <position position="1"/>
    </location>
</feature>
<evidence type="ECO:0000313" key="1">
    <source>
        <dbReference type="EMBL" id="SVA87273.1"/>
    </source>
</evidence>
<dbReference type="AlphaFoldDB" id="A0A381ZET6"/>
<accession>A0A381ZET6</accession>
<dbReference type="Pfam" id="PF03783">
    <property type="entry name" value="CsgG"/>
    <property type="match status" value="1"/>
</dbReference>
<reference evidence="1" key="1">
    <citation type="submission" date="2018-05" db="EMBL/GenBank/DDBJ databases">
        <authorList>
            <person name="Lanie J.A."/>
            <person name="Ng W.-L."/>
            <person name="Kazmierczak K.M."/>
            <person name="Andrzejewski T.M."/>
            <person name="Davidsen T.M."/>
            <person name="Wayne K.J."/>
            <person name="Tettelin H."/>
            <person name="Glass J.I."/>
            <person name="Rusch D."/>
            <person name="Podicherti R."/>
            <person name="Tsui H.-C.T."/>
            <person name="Winkler M.E."/>
        </authorList>
    </citation>
    <scope>NUCLEOTIDE SEQUENCE</scope>
</reference>
<organism evidence="1">
    <name type="scientific">marine metagenome</name>
    <dbReference type="NCBI Taxonomy" id="408172"/>
    <lineage>
        <taxon>unclassified sequences</taxon>
        <taxon>metagenomes</taxon>
        <taxon>ecological metagenomes</taxon>
    </lineage>
</organism>
<proteinExistence type="predicted"/>
<dbReference type="GO" id="GO:0030288">
    <property type="term" value="C:outer membrane-bounded periplasmic space"/>
    <property type="evidence" value="ECO:0007669"/>
    <property type="project" value="InterPro"/>
</dbReference>
<gene>
    <name evidence="1" type="ORF">METZ01_LOCUS140127</name>
</gene>
<dbReference type="InterPro" id="IPR005534">
    <property type="entry name" value="Curli_assmbl/transp-comp_CsgG"/>
</dbReference>
<sequence length="469" mass="53183">VAQKLDHNLTLEKKSVVILPGQDAENPRSISRRVTSIVSAKAVELGRFNVIDRTQIESILAEQKLQLSGIVDENQIVELGHLAAADEALLVKIITFGQRGVPPKEKETEKDEEENEYDENLFEWIIKESVTAVIDKKLEDVERHPNNIQTIIQAEVRLLNIESGTSQNNFRITATHTGGNKTASLNRVLNQLSWQIGRNLREFYMIASEVIEKDGNDITILTGSDMGLEEGAIFEVNSPGREKKYKDRMVTLPGKPRALAKLTNIGENTSTARIIRQWKKVKAGHRANEMIYDPTATDFTINIRDQSNFNLTGKFWLSPFKKLAGALTGQLGTVKDTRDENDIFWGLGMEVKTKLLDLGKLQFSTGIHLPINLAFKYDDDNNFVSQTFINPSINLTSSIILQRKRDIFISVHYVNSNNKDNWEYPESIKNEDESEEIIYNDAVWNDIKGIPRLNIEGLYISIGMRFFDY</sequence>